<protein>
    <recommendedName>
        <fullName evidence="4">Lipoprotein</fullName>
    </recommendedName>
</protein>
<dbReference type="AlphaFoldDB" id="A0A5R9PJD1"/>
<proteinExistence type="predicted"/>
<sequence length="231" mass="24716">MSMKTAALALAVGLSLMACKKQDDAAATAANARPAAASEAADTAAPPAATAQTPAAATAAPAVTSFDINTIAVSDKPLGEWPYLVLPAGYQFSGNLAEKTKDLARVPFWTGSQLLWVEGKTYEAELRAGDGKTYSRFELLKGIDQALTALGAVTLTQRSYDETVYEANKPELAPFRSEFDDIDDAYWYDKDARTYLIRRADKAIWVVVYADNYNGAVLVAEGPLPEAPAKL</sequence>
<feature type="chain" id="PRO_5024333450" description="Lipoprotein" evidence="1">
    <location>
        <begin position="21"/>
        <end position="231"/>
    </location>
</feature>
<keyword evidence="3" id="KW-1185">Reference proteome</keyword>
<accession>A0A5R9PJD1</accession>
<dbReference type="Proteomes" id="UP000308508">
    <property type="component" value="Unassembled WGS sequence"/>
</dbReference>
<dbReference type="RefSeq" id="WP_138346877.1">
    <property type="nucleotide sequence ID" value="NZ_SROY01000001.1"/>
</dbReference>
<name>A0A5R9PJD1_9GAMM</name>
<reference evidence="2 3" key="1">
    <citation type="submission" date="2019-04" db="EMBL/GenBank/DDBJ databases">
        <authorList>
            <person name="Grouzdev D.S."/>
            <person name="Nazina T.N."/>
        </authorList>
    </citation>
    <scope>NUCLEOTIDE SEQUENCE [LARGE SCALE GENOMIC DNA]</scope>
    <source>
        <strain evidence="2 3">SHC 3-19</strain>
    </source>
</reference>
<evidence type="ECO:0000313" key="2">
    <source>
        <dbReference type="EMBL" id="TLX22720.1"/>
    </source>
</evidence>
<dbReference type="PROSITE" id="PS51257">
    <property type="entry name" value="PROKAR_LIPOPROTEIN"/>
    <property type="match status" value="1"/>
</dbReference>
<evidence type="ECO:0008006" key="4">
    <source>
        <dbReference type="Google" id="ProtNLM"/>
    </source>
</evidence>
<evidence type="ECO:0000313" key="3">
    <source>
        <dbReference type="Proteomes" id="UP000308508"/>
    </source>
</evidence>
<organism evidence="2 3">
    <name type="scientific">Thermomonas fusca</name>
    <dbReference type="NCBI Taxonomy" id="215690"/>
    <lineage>
        <taxon>Bacteria</taxon>
        <taxon>Pseudomonadati</taxon>
        <taxon>Pseudomonadota</taxon>
        <taxon>Gammaproteobacteria</taxon>
        <taxon>Lysobacterales</taxon>
        <taxon>Lysobacteraceae</taxon>
        <taxon>Thermomonas</taxon>
    </lineage>
</organism>
<feature type="signal peptide" evidence="1">
    <location>
        <begin position="1"/>
        <end position="20"/>
    </location>
</feature>
<dbReference type="EMBL" id="SROY01000001">
    <property type="protein sequence ID" value="TLX22720.1"/>
    <property type="molecule type" value="Genomic_DNA"/>
</dbReference>
<evidence type="ECO:0000256" key="1">
    <source>
        <dbReference type="SAM" id="SignalP"/>
    </source>
</evidence>
<comment type="caution">
    <text evidence="2">The sequence shown here is derived from an EMBL/GenBank/DDBJ whole genome shotgun (WGS) entry which is preliminary data.</text>
</comment>
<gene>
    <name evidence="2" type="ORF">E5S66_01435</name>
</gene>
<keyword evidence="1" id="KW-0732">Signal</keyword>